<dbReference type="PROSITE" id="PS00065">
    <property type="entry name" value="D_2_HYDROXYACID_DH_1"/>
    <property type="match status" value="1"/>
</dbReference>
<evidence type="ECO:0000313" key="7">
    <source>
        <dbReference type="Proteomes" id="UP001596512"/>
    </source>
</evidence>
<dbReference type="InterPro" id="IPR050223">
    <property type="entry name" value="D-isomer_2-hydroxyacid_DH"/>
</dbReference>
<evidence type="ECO:0000256" key="3">
    <source>
        <dbReference type="RuleBase" id="RU003719"/>
    </source>
</evidence>
<proteinExistence type="inferred from homology"/>
<evidence type="ECO:0000313" key="6">
    <source>
        <dbReference type="EMBL" id="MFC7613764.1"/>
    </source>
</evidence>
<dbReference type="Gene3D" id="3.40.50.720">
    <property type="entry name" value="NAD(P)-binding Rossmann-like Domain"/>
    <property type="match status" value="2"/>
</dbReference>
<dbReference type="PANTHER" id="PTHR10996:SF283">
    <property type="entry name" value="GLYOXYLATE_HYDROXYPYRUVATE REDUCTASE B"/>
    <property type="match status" value="1"/>
</dbReference>
<evidence type="ECO:0000256" key="1">
    <source>
        <dbReference type="ARBA" id="ARBA00005854"/>
    </source>
</evidence>
<dbReference type="InterPro" id="IPR029752">
    <property type="entry name" value="D-isomer_DH_CS1"/>
</dbReference>
<evidence type="ECO:0000256" key="2">
    <source>
        <dbReference type="ARBA" id="ARBA00023002"/>
    </source>
</evidence>
<dbReference type="PANTHER" id="PTHR10996">
    <property type="entry name" value="2-HYDROXYACID DEHYDROGENASE-RELATED"/>
    <property type="match status" value="1"/>
</dbReference>
<accession>A0ABW2TJ86</accession>
<dbReference type="EC" id="1.1.1.-" evidence="6"/>
<feature type="domain" description="D-isomer specific 2-hydroxyacid dehydrogenase NAD-binding" evidence="5">
    <location>
        <begin position="111"/>
        <end position="288"/>
    </location>
</feature>
<comment type="caution">
    <text evidence="6">The sequence shown here is derived from an EMBL/GenBank/DDBJ whole genome shotgun (WGS) entry which is preliminary data.</text>
</comment>
<protein>
    <submittedName>
        <fullName evidence="6">2-hydroxyacid dehydrogenase</fullName>
        <ecNumber evidence="6">1.1.1.-</ecNumber>
    </submittedName>
</protein>
<dbReference type="Pfam" id="PF02826">
    <property type="entry name" value="2-Hacid_dh_C"/>
    <property type="match status" value="1"/>
</dbReference>
<name>A0ABW2TJ86_9PSEU</name>
<sequence length="325" mass="34634">MPDVLVTRRMVDAAMSALTGLGEVDVYEGPPTAIPRAELLTRVAGVRGLLALLTERVDAELLDAAGPSLRIVANHAVGVDNIDIAECTRRGVLVTNTPDVLTEATADLAWALILACVRRIAEGDRFLRTATPWIWDPRMMLGHDLYGRVIGIVGCGRIGQATARRALGFGMRVVYHNSRPLPPEVAGPLGATWRSFDDLIAESDVVSVHCPLTPSTRHLFDAAAFARMKPTAVLVNTARGPVVDELALAKALRAGEIFAAGLDVFEREPEVEAELLDLDAVTMVPHLGSATVGTREAMGLRAVQNLAAGLAGARPRDLLNPEVLG</sequence>
<gene>
    <name evidence="6" type="ORF">ACFQV2_09450</name>
</gene>
<evidence type="ECO:0000259" key="5">
    <source>
        <dbReference type="Pfam" id="PF02826"/>
    </source>
</evidence>
<dbReference type="GO" id="GO:0016491">
    <property type="term" value="F:oxidoreductase activity"/>
    <property type="evidence" value="ECO:0007669"/>
    <property type="project" value="UniProtKB-KW"/>
</dbReference>
<dbReference type="SUPFAM" id="SSF51735">
    <property type="entry name" value="NAD(P)-binding Rossmann-fold domains"/>
    <property type="match status" value="1"/>
</dbReference>
<dbReference type="InterPro" id="IPR029753">
    <property type="entry name" value="D-isomer_DH_CS"/>
</dbReference>
<dbReference type="Pfam" id="PF00389">
    <property type="entry name" value="2-Hacid_dh"/>
    <property type="match status" value="1"/>
</dbReference>
<dbReference type="SUPFAM" id="SSF52283">
    <property type="entry name" value="Formate/glycerate dehydrogenase catalytic domain-like"/>
    <property type="match status" value="1"/>
</dbReference>
<keyword evidence="2 3" id="KW-0560">Oxidoreductase</keyword>
<dbReference type="PROSITE" id="PS00671">
    <property type="entry name" value="D_2_HYDROXYACID_DH_3"/>
    <property type="match status" value="1"/>
</dbReference>
<dbReference type="CDD" id="cd05301">
    <property type="entry name" value="GDH"/>
    <property type="match status" value="1"/>
</dbReference>
<dbReference type="InterPro" id="IPR036291">
    <property type="entry name" value="NAD(P)-bd_dom_sf"/>
</dbReference>
<comment type="similarity">
    <text evidence="1 3">Belongs to the D-isomer specific 2-hydroxyacid dehydrogenase family.</text>
</comment>
<dbReference type="InterPro" id="IPR006139">
    <property type="entry name" value="D-isomer_2_OHA_DH_cat_dom"/>
</dbReference>
<dbReference type="PROSITE" id="PS00670">
    <property type="entry name" value="D_2_HYDROXYACID_DH_2"/>
    <property type="match status" value="1"/>
</dbReference>
<dbReference type="InterPro" id="IPR006140">
    <property type="entry name" value="D-isomer_DH_NAD-bd"/>
</dbReference>
<dbReference type="Proteomes" id="UP001596512">
    <property type="component" value="Unassembled WGS sequence"/>
</dbReference>
<dbReference type="EMBL" id="JBHTEY010000004">
    <property type="protein sequence ID" value="MFC7613764.1"/>
    <property type="molecule type" value="Genomic_DNA"/>
</dbReference>
<reference evidence="7" key="1">
    <citation type="journal article" date="2019" name="Int. J. Syst. Evol. Microbiol.">
        <title>The Global Catalogue of Microorganisms (GCM) 10K type strain sequencing project: providing services to taxonomists for standard genome sequencing and annotation.</title>
        <authorList>
            <consortium name="The Broad Institute Genomics Platform"/>
            <consortium name="The Broad Institute Genome Sequencing Center for Infectious Disease"/>
            <person name="Wu L."/>
            <person name="Ma J."/>
        </authorList>
    </citation>
    <scope>NUCLEOTIDE SEQUENCE [LARGE SCALE GENOMIC DNA]</scope>
    <source>
        <strain evidence="7">JCM 17695</strain>
    </source>
</reference>
<organism evidence="6 7">
    <name type="scientific">Actinokineospora soli</name>
    <dbReference type="NCBI Taxonomy" id="1048753"/>
    <lineage>
        <taxon>Bacteria</taxon>
        <taxon>Bacillati</taxon>
        <taxon>Actinomycetota</taxon>
        <taxon>Actinomycetes</taxon>
        <taxon>Pseudonocardiales</taxon>
        <taxon>Pseudonocardiaceae</taxon>
        <taxon>Actinokineospora</taxon>
    </lineage>
</organism>
<keyword evidence="7" id="KW-1185">Reference proteome</keyword>
<evidence type="ECO:0000259" key="4">
    <source>
        <dbReference type="Pfam" id="PF00389"/>
    </source>
</evidence>
<feature type="domain" description="D-isomer specific 2-hydroxyacid dehydrogenase catalytic" evidence="4">
    <location>
        <begin position="4"/>
        <end position="320"/>
    </location>
</feature>